<dbReference type="EMBL" id="JANFWR010000045">
    <property type="protein sequence ID" value="MCW0401405.1"/>
    <property type="molecule type" value="Genomic_DNA"/>
</dbReference>
<proteinExistence type="predicted"/>
<feature type="compositionally biased region" description="Low complexity" evidence="1">
    <location>
        <begin position="54"/>
        <end position="69"/>
    </location>
</feature>
<comment type="caution">
    <text evidence="3">The sequence shown here is derived from an EMBL/GenBank/DDBJ whole genome shotgun (WGS) entry which is preliminary data.</text>
</comment>
<name>A0ABT3E0V2_9XANT</name>
<organism evidence="3 4">
    <name type="scientific">Xanthomonas sacchari</name>
    <dbReference type="NCBI Taxonomy" id="56458"/>
    <lineage>
        <taxon>Bacteria</taxon>
        <taxon>Pseudomonadati</taxon>
        <taxon>Pseudomonadota</taxon>
        <taxon>Gammaproteobacteria</taxon>
        <taxon>Lysobacterales</taxon>
        <taxon>Lysobacteraceae</taxon>
        <taxon>Xanthomonas</taxon>
    </lineage>
</organism>
<evidence type="ECO:0000256" key="2">
    <source>
        <dbReference type="SAM" id="SignalP"/>
    </source>
</evidence>
<dbReference type="Proteomes" id="UP001320843">
    <property type="component" value="Unassembled WGS sequence"/>
</dbReference>
<dbReference type="PROSITE" id="PS51257">
    <property type="entry name" value="PROKAR_LIPOPROTEIN"/>
    <property type="match status" value="1"/>
</dbReference>
<feature type="chain" id="PRO_5047490654" description="Secreted protein" evidence="2">
    <location>
        <begin position="45"/>
        <end position="282"/>
    </location>
</feature>
<feature type="region of interest" description="Disordered" evidence="1">
    <location>
        <begin position="42"/>
        <end position="69"/>
    </location>
</feature>
<evidence type="ECO:0008006" key="5">
    <source>
        <dbReference type="Google" id="ProtNLM"/>
    </source>
</evidence>
<feature type="signal peptide" evidence="2">
    <location>
        <begin position="1"/>
        <end position="44"/>
    </location>
</feature>
<evidence type="ECO:0000313" key="4">
    <source>
        <dbReference type="Proteomes" id="UP001320843"/>
    </source>
</evidence>
<accession>A0ABT3E0V2</accession>
<evidence type="ECO:0000256" key="1">
    <source>
        <dbReference type="SAM" id="MobiDB-lite"/>
    </source>
</evidence>
<gene>
    <name evidence="3" type="ORF">NB700_003961</name>
</gene>
<keyword evidence="2" id="KW-0732">Signal</keyword>
<protein>
    <recommendedName>
        <fullName evidence="5">Secreted protein</fullName>
    </recommendedName>
</protein>
<keyword evidence="4" id="KW-1185">Reference proteome</keyword>
<evidence type="ECO:0000313" key="3">
    <source>
        <dbReference type="EMBL" id="MCW0401405.1"/>
    </source>
</evidence>
<reference evidence="3 4" key="1">
    <citation type="submission" date="2022-06" db="EMBL/GenBank/DDBJ databases">
        <title>Dynamics of rice microbiomes reveals core vertical transmitted seed endophytes.</title>
        <authorList>
            <person name="Liao K."/>
            <person name="Zhang X."/>
        </authorList>
    </citation>
    <scope>NUCLEOTIDE SEQUENCE [LARGE SCALE GENOMIC DNA]</scope>
    <source>
        <strain evidence="3 4">YT10-10-1</strain>
    </source>
</reference>
<sequence>MDTAPRWTARILAAAPIPRGLLLSLCCAATLCACGNAAQTPASATPSVPPTAPAPAANGPTAPAATHDAAAAQVPPGHYATQPGWGQLTVQSDARFTLETQNVDAGCSFSGTLHGTQAAVDDGTCTLQFAPKADGVAVSATAGAESACREYCGGNGSFAGDYLKQAATCTPEAMQRTRKAFQASYDRKDYAGAEAALAPLYRDCVAALSFSDAGAIRNDYALTQHKLGDDAGCRQTLAPYQDDAKRSDDAISEGMTPALVDDYLRVIRAARTNLKLCGEGRG</sequence>